<evidence type="ECO:0000256" key="3">
    <source>
        <dbReference type="ARBA" id="ARBA00012865"/>
    </source>
</evidence>
<keyword evidence="6" id="KW-0802">TPR repeat</keyword>
<dbReference type="AlphaFoldDB" id="A0A3Z7YR19"/>
<dbReference type="InterPro" id="IPR006597">
    <property type="entry name" value="Sel1-like"/>
</dbReference>
<dbReference type="InterPro" id="IPR011990">
    <property type="entry name" value="TPR-like_helical_dom_sf"/>
</dbReference>
<keyword evidence="5" id="KW-0378">Hydrolase</keyword>
<comment type="similarity">
    <text evidence="2">Belongs to the hcp beta-lactamase family.</text>
</comment>
<accession>A0A3Z7YR19</accession>
<evidence type="ECO:0000313" key="10">
    <source>
        <dbReference type="Proteomes" id="UP000411403"/>
    </source>
</evidence>
<proteinExistence type="inferred from homology"/>
<dbReference type="Gene3D" id="1.25.40.10">
    <property type="entry name" value="Tetratricopeptide repeat domain"/>
    <property type="match status" value="1"/>
</dbReference>
<dbReference type="GO" id="GO:0046677">
    <property type="term" value="P:response to antibiotic"/>
    <property type="evidence" value="ECO:0007669"/>
    <property type="project" value="UniProtKB-KW"/>
</dbReference>
<protein>
    <recommendedName>
        <fullName evidence="3">beta-lactamase</fullName>
        <ecNumber evidence="3">3.5.2.6</ecNumber>
    </recommendedName>
</protein>
<reference evidence="9 10" key="1">
    <citation type="submission" date="2018-08" db="EMBL/GenBank/DDBJ databases">
        <authorList>
            <consortium name="NARMS: The National Antimicrobial Resistance Monitoring System"/>
        </authorList>
    </citation>
    <scope>NUCLEOTIDE SEQUENCE [LARGE SCALE GENOMIC DNA]</scope>
    <source>
        <strain evidence="9 10">CVM N17C171</strain>
    </source>
</reference>
<dbReference type="SUPFAM" id="SSF81901">
    <property type="entry name" value="HCP-like"/>
    <property type="match status" value="1"/>
</dbReference>
<evidence type="ECO:0000256" key="6">
    <source>
        <dbReference type="ARBA" id="ARBA00022803"/>
    </source>
</evidence>
<gene>
    <name evidence="9" type="ORF">DYU70_04955</name>
</gene>
<dbReference type="GO" id="GO:0008800">
    <property type="term" value="F:beta-lactamase activity"/>
    <property type="evidence" value="ECO:0007669"/>
    <property type="project" value="UniProtKB-EC"/>
</dbReference>
<comment type="caution">
    <text evidence="9">The sequence shown here is derived from an EMBL/GenBank/DDBJ whole genome shotgun (WGS) entry which is preliminary data.</text>
</comment>
<comment type="catalytic activity">
    <reaction evidence="1">
        <text>a beta-lactam + H2O = a substituted beta-amino acid</text>
        <dbReference type="Rhea" id="RHEA:20401"/>
        <dbReference type="ChEBI" id="CHEBI:15377"/>
        <dbReference type="ChEBI" id="CHEBI:35627"/>
        <dbReference type="ChEBI" id="CHEBI:140347"/>
        <dbReference type="EC" id="3.5.2.6"/>
    </reaction>
</comment>
<organism evidence="9 10">
    <name type="scientific">Campylobacter coli</name>
    <dbReference type="NCBI Taxonomy" id="195"/>
    <lineage>
        <taxon>Bacteria</taxon>
        <taxon>Pseudomonadati</taxon>
        <taxon>Campylobacterota</taxon>
        <taxon>Epsilonproteobacteria</taxon>
        <taxon>Campylobacterales</taxon>
        <taxon>Campylobacteraceae</taxon>
        <taxon>Campylobacter</taxon>
    </lineage>
</organism>
<evidence type="ECO:0000256" key="8">
    <source>
        <dbReference type="ARBA" id="ARBA00023251"/>
    </source>
</evidence>
<evidence type="ECO:0000313" key="9">
    <source>
        <dbReference type="EMBL" id="EAL9204506.1"/>
    </source>
</evidence>
<evidence type="ECO:0000256" key="1">
    <source>
        <dbReference type="ARBA" id="ARBA00001526"/>
    </source>
</evidence>
<dbReference type="EC" id="3.5.2.6" evidence="3"/>
<sequence length="276" mass="31377">MLNQPLKEKFALTPKGEYFFESNLSLFQKQYLENNATACAYLGREFAANTRLPLDLNKALLLFQKACKLGRLDSCVRINNIKFKLLKKLDEETYQSNLKYFLDQNSSFALLEHIATLSKKDIKSAIILAKKSCEQGHDAICTGLSYMYACGQGVEKDLIKAKELSSKACEKDTKLCFAQGWVELFNQNDILAQKLFYKSCQAGYYTDCNMAVDKNSKDQAMQLYLIKITQKNSQNQCQNSSNKQSFACHKASALSKEILKIQLKKISEKLLFTILI</sequence>
<evidence type="ECO:0000256" key="5">
    <source>
        <dbReference type="ARBA" id="ARBA00022801"/>
    </source>
</evidence>
<dbReference type="Proteomes" id="UP000411403">
    <property type="component" value="Unassembled WGS sequence"/>
</dbReference>
<evidence type="ECO:0000256" key="7">
    <source>
        <dbReference type="ARBA" id="ARBA00023157"/>
    </source>
</evidence>
<dbReference type="PANTHER" id="PTHR13891:SF1">
    <property type="entry name" value="CYTOCHROME C OXIDASE ASSEMBLY FACTOR 7"/>
    <property type="match status" value="1"/>
</dbReference>
<dbReference type="SMART" id="SM00671">
    <property type="entry name" value="SEL1"/>
    <property type="match status" value="3"/>
</dbReference>
<dbReference type="InterPro" id="IPR040239">
    <property type="entry name" value="HcpB-like"/>
</dbReference>
<evidence type="ECO:0000256" key="2">
    <source>
        <dbReference type="ARBA" id="ARBA00008486"/>
    </source>
</evidence>
<keyword evidence="7" id="KW-1015">Disulfide bond</keyword>
<keyword evidence="8" id="KW-0046">Antibiotic resistance</keyword>
<dbReference type="Pfam" id="PF08238">
    <property type="entry name" value="Sel1"/>
    <property type="match status" value="4"/>
</dbReference>
<keyword evidence="4" id="KW-0677">Repeat</keyword>
<dbReference type="PANTHER" id="PTHR13891">
    <property type="entry name" value="CYTOCHROME C OXIDASE ASSEMBLY FACTOR 7"/>
    <property type="match status" value="1"/>
</dbReference>
<name>A0A3Z7YR19_CAMCO</name>
<dbReference type="EMBL" id="AACSIE010000004">
    <property type="protein sequence ID" value="EAL9204506.1"/>
    <property type="molecule type" value="Genomic_DNA"/>
</dbReference>
<evidence type="ECO:0000256" key="4">
    <source>
        <dbReference type="ARBA" id="ARBA00022737"/>
    </source>
</evidence>